<evidence type="ECO:0000313" key="18">
    <source>
        <dbReference type="Proteomes" id="UP000471216"/>
    </source>
</evidence>
<evidence type="ECO:0000256" key="10">
    <source>
        <dbReference type="HAMAP-Rule" id="MF_00974"/>
    </source>
</evidence>
<dbReference type="SMART" id="SM00493">
    <property type="entry name" value="TOPRIM"/>
    <property type="match status" value="1"/>
</dbReference>
<keyword evidence="8 10" id="KW-0862">Zinc</keyword>
<evidence type="ECO:0000256" key="2">
    <source>
        <dbReference type="ARBA" id="ARBA00022515"/>
    </source>
</evidence>
<dbReference type="GO" id="GO:0003677">
    <property type="term" value="F:DNA binding"/>
    <property type="evidence" value="ECO:0007669"/>
    <property type="project" value="UniProtKB-KW"/>
</dbReference>
<dbReference type="GO" id="GO:0006269">
    <property type="term" value="P:DNA replication, synthesis of primer"/>
    <property type="evidence" value="ECO:0007669"/>
    <property type="project" value="UniProtKB-UniRule"/>
</dbReference>
<dbReference type="Proteomes" id="UP000450599">
    <property type="component" value="Unassembled WGS sequence"/>
</dbReference>
<evidence type="ECO:0000313" key="16">
    <source>
        <dbReference type="Proteomes" id="UP000095332"/>
    </source>
</evidence>
<dbReference type="EC" id="2.7.7.101" evidence="10"/>
<dbReference type="Pfam" id="PF01807">
    <property type="entry name" value="Zn_ribbon_DnaG"/>
    <property type="match status" value="1"/>
</dbReference>
<comment type="similarity">
    <text evidence="10">Belongs to the DnaG primase family.</text>
</comment>
<dbReference type="Proteomes" id="UP000501982">
    <property type="component" value="Chromosome"/>
</dbReference>
<evidence type="ECO:0000256" key="8">
    <source>
        <dbReference type="ARBA" id="ARBA00022833"/>
    </source>
</evidence>
<keyword evidence="2 10" id="KW-0639">Primosome</keyword>
<dbReference type="GO" id="GO:0008270">
    <property type="term" value="F:zinc ion binding"/>
    <property type="evidence" value="ECO:0007669"/>
    <property type="project" value="UniProtKB-UniRule"/>
</dbReference>
<reference evidence="12 16" key="1">
    <citation type="submission" date="2015-09" db="EMBL/GenBank/DDBJ databases">
        <authorList>
            <consortium name="Pathogen Informatics"/>
        </authorList>
    </citation>
    <scope>NUCLEOTIDE SEQUENCE [LARGE SCALE GENOMIC DNA]</scope>
    <source>
        <strain evidence="12 16">2789STDY5834948</strain>
    </source>
</reference>
<keyword evidence="1 10" id="KW-0240">DNA-directed RNA polymerase</keyword>
<gene>
    <name evidence="12" type="primary">dnaG_1</name>
    <name evidence="10" type="synonym">dnaG</name>
    <name evidence="12" type="ORF">ERS852560_00521</name>
    <name evidence="14" type="ORF">GKD54_19385</name>
    <name evidence="13" type="ORF">GKD58_19630</name>
    <name evidence="15" type="ORF">HHO38_03150</name>
</gene>
<evidence type="ECO:0000256" key="6">
    <source>
        <dbReference type="ARBA" id="ARBA00022723"/>
    </source>
</evidence>
<dbReference type="EMBL" id="CP051672">
    <property type="protein sequence ID" value="QJE27391.1"/>
    <property type="molecule type" value="Genomic_DNA"/>
</dbReference>
<dbReference type="SUPFAM" id="SSF57783">
    <property type="entry name" value="Zinc beta-ribbon"/>
    <property type="match status" value="1"/>
</dbReference>
<dbReference type="InterPro" id="IPR013264">
    <property type="entry name" value="DNAG_N"/>
</dbReference>
<dbReference type="RefSeq" id="WP_057327762.1">
    <property type="nucleotide sequence ID" value="NZ_CAJSZN010000002.1"/>
</dbReference>
<dbReference type="InterPro" id="IPR006171">
    <property type="entry name" value="TOPRIM_dom"/>
</dbReference>
<dbReference type="AlphaFoldDB" id="A0A174PXY8"/>
<dbReference type="HAMAP" id="MF_00974">
    <property type="entry name" value="DNA_primase_DnaG"/>
    <property type="match status" value="1"/>
</dbReference>
<dbReference type="CDD" id="cd03364">
    <property type="entry name" value="TOPRIM_DnaG_primases"/>
    <property type="match status" value="1"/>
</dbReference>
<keyword evidence="10" id="KW-0238">DNA-binding</keyword>
<dbReference type="InterPro" id="IPR002694">
    <property type="entry name" value="Znf_CHC2"/>
</dbReference>
<evidence type="ECO:0000256" key="1">
    <source>
        <dbReference type="ARBA" id="ARBA00022478"/>
    </source>
</evidence>
<evidence type="ECO:0000313" key="17">
    <source>
        <dbReference type="Proteomes" id="UP000450599"/>
    </source>
</evidence>
<evidence type="ECO:0000256" key="5">
    <source>
        <dbReference type="ARBA" id="ARBA00022705"/>
    </source>
</evidence>
<evidence type="ECO:0000313" key="12">
    <source>
        <dbReference type="EMBL" id="CUP65903.1"/>
    </source>
</evidence>
<keyword evidence="3 10" id="KW-0808">Transferase</keyword>
<dbReference type="GO" id="GO:0003899">
    <property type="term" value="F:DNA-directed RNA polymerase activity"/>
    <property type="evidence" value="ECO:0007669"/>
    <property type="project" value="UniProtKB-UniRule"/>
</dbReference>
<comment type="subunit">
    <text evidence="10">Monomer. Interacts with DnaB.</text>
</comment>
<dbReference type="SUPFAM" id="SSF56731">
    <property type="entry name" value="DNA primase core"/>
    <property type="match status" value="1"/>
</dbReference>
<feature type="domain" description="Toprim" evidence="11">
    <location>
        <begin position="225"/>
        <end position="306"/>
    </location>
</feature>
<organism evidence="12 16">
    <name type="scientific">Parabacteroides distasonis</name>
    <dbReference type="NCBI Taxonomy" id="823"/>
    <lineage>
        <taxon>Bacteria</taxon>
        <taxon>Pseudomonadati</taxon>
        <taxon>Bacteroidota</taxon>
        <taxon>Bacteroidia</taxon>
        <taxon>Bacteroidales</taxon>
        <taxon>Tannerellaceae</taxon>
        <taxon>Parabacteroides</taxon>
    </lineage>
</organism>
<dbReference type="Gene3D" id="3.90.980.10">
    <property type="entry name" value="DNA primase, catalytic core, N-terminal domain"/>
    <property type="match status" value="1"/>
</dbReference>
<evidence type="ECO:0000256" key="3">
    <source>
        <dbReference type="ARBA" id="ARBA00022679"/>
    </source>
</evidence>
<dbReference type="InterPro" id="IPR050219">
    <property type="entry name" value="DnaG_primase"/>
</dbReference>
<evidence type="ECO:0000313" key="15">
    <source>
        <dbReference type="EMBL" id="QJE27391.1"/>
    </source>
</evidence>
<keyword evidence="4 10" id="KW-0548">Nucleotidyltransferase</keyword>
<evidence type="ECO:0000256" key="7">
    <source>
        <dbReference type="ARBA" id="ARBA00022771"/>
    </source>
</evidence>
<dbReference type="InterPro" id="IPR034151">
    <property type="entry name" value="TOPRIM_DnaG_bac"/>
</dbReference>
<name>A0A174PXY8_PARDI</name>
<evidence type="ECO:0000256" key="4">
    <source>
        <dbReference type="ARBA" id="ARBA00022695"/>
    </source>
</evidence>
<comment type="function">
    <text evidence="10">RNA polymerase that catalyzes the synthesis of short RNA molecules used as primers for DNA polymerase during DNA replication.</text>
</comment>
<comment type="domain">
    <text evidence="10">Contains an N-terminal zinc-binding domain, a central core domain that contains the primase activity, and a C-terminal DnaB-binding domain.</text>
</comment>
<dbReference type="Proteomes" id="UP000095332">
    <property type="component" value="Unassembled WGS sequence"/>
</dbReference>
<evidence type="ECO:0000256" key="9">
    <source>
        <dbReference type="ARBA" id="ARBA00023163"/>
    </source>
</evidence>
<comment type="catalytic activity">
    <reaction evidence="10">
        <text>ssDNA + n NTP = ssDNA/pppN(pN)n-1 hybrid + (n-1) diphosphate.</text>
        <dbReference type="EC" id="2.7.7.101"/>
    </reaction>
</comment>
<keyword evidence="9 10" id="KW-0804">Transcription</keyword>
<evidence type="ECO:0000313" key="13">
    <source>
        <dbReference type="EMBL" id="MRY86430.1"/>
    </source>
</evidence>
<dbReference type="SMART" id="SM00400">
    <property type="entry name" value="ZnF_CHCC"/>
    <property type="match status" value="1"/>
</dbReference>
<dbReference type="Gene3D" id="3.40.1360.10">
    <property type="match status" value="1"/>
</dbReference>
<accession>A0A174PXY8</accession>
<dbReference type="PROSITE" id="PS50880">
    <property type="entry name" value="TOPRIM"/>
    <property type="match status" value="1"/>
</dbReference>
<reference evidence="17 18" key="2">
    <citation type="journal article" date="2019" name="Nat. Med.">
        <title>A library of human gut bacterial isolates paired with longitudinal multiomics data enables mechanistic microbiome research.</title>
        <authorList>
            <person name="Poyet M."/>
            <person name="Groussin M."/>
            <person name="Gibbons S.M."/>
            <person name="Avila-Pacheco J."/>
            <person name="Jiang X."/>
            <person name="Kearney S.M."/>
            <person name="Perrotta A.R."/>
            <person name="Berdy B."/>
            <person name="Zhao S."/>
            <person name="Lieberman T.D."/>
            <person name="Swanson P.K."/>
            <person name="Smith M."/>
            <person name="Roesemann S."/>
            <person name="Alexander J.E."/>
            <person name="Rich S.A."/>
            <person name="Livny J."/>
            <person name="Vlamakis H."/>
            <person name="Clish C."/>
            <person name="Bullock K."/>
            <person name="Deik A."/>
            <person name="Scott J."/>
            <person name="Pierce K.A."/>
            <person name="Xavier R.J."/>
            <person name="Alm E.J."/>
        </authorList>
    </citation>
    <scope>NUCLEOTIDE SEQUENCE [LARGE SCALE GENOMIC DNA]</scope>
    <source>
        <strain evidence="14 18">BIOML-A10</strain>
        <strain evidence="13 17">BIOML-A11</strain>
    </source>
</reference>
<dbReference type="GO" id="GO:0005737">
    <property type="term" value="C:cytoplasm"/>
    <property type="evidence" value="ECO:0007669"/>
    <property type="project" value="TreeGrafter"/>
</dbReference>
<dbReference type="PANTHER" id="PTHR30313:SF2">
    <property type="entry name" value="DNA PRIMASE"/>
    <property type="match status" value="1"/>
</dbReference>
<protein>
    <recommendedName>
        <fullName evidence="10">DNA primase</fullName>
        <ecNumber evidence="10">2.7.7.101</ecNumber>
    </recommendedName>
</protein>
<evidence type="ECO:0000259" key="11">
    <source>
        <dbReference type="PROSITE" id="PS50880"/>
    </source>
</evidence>
<evidence type="ECO:0000313" key="19">
    <source>
        <dbReference type="Proteomes" id="UP000501982"/>
    </source>
</evidence>
<sequence>MLTDDTLRKVRETARIDEVASGYLTLHRSGKDFVALCPFHDERHPSFRVSPARNIGKCFSCGEAADPIRLVCHMEGCGFEEAVRLLARKYNIEVEETAAAGRERRRDEREALLLANASFASGLLPGHPVGTTRTEEDRHGLEETYRGFGVGLCPPDVPQVFRPFLGRLIFPIHTTGGQVAGFAGRSLTPSEKGRKYVNSPDSPAYHKGHILYGLHKAVKAVRSEGRILLCEGYKDVLAFHASGIRYAVGLCGTALTEEHIRAIRRLAGQVTLSLDPDPAGRQNTVRCAHMLLSEGCAVSLLPLPDGMDPDEVYRRKGSDELARLAREGTLDYLSYRIRQAASRPHTDTAAINETLGEIGLLSSPLAVYRRIGELSGATGIPIEVLRQEISVATGPKNVPVPVPKKEAAGLTPALPRERTLLRFCLTHHDRMFYDPDGNGISLPAWVSGELADNELPLEDPEHARLLHLLAEGKHPDGIADERLSALVLSLRASAPQDTGPVPDERLPDETRFQVLLYGESFARRKLARALESVRTAATPEERLRLQATLENHFALSDRIARELQSQSILPEGI</sequence>
<dbReference type="Pfam" id="PF13155">
    <property type="entry name" value="Toprim_2"/>
    <property type="match status" value="1"/>
</dbReference>
<dbReference type="GO" id="GO:0000428">
    <property type="term" value="C:DNA-directed RNA polymerase complex"/>
    <property type="evidence" value="ECO:0007669"/>
    <property type="project" value="UniProtKB-KW"/>
</dbReference>
<comment type="cofactor">
    <cofactor evidence="10">
        <name>Zn(2+)</name>
        <dbReference type="ChEBI" id="CHEBI:29105"/>
    </cofactor>
    <text evidence="10">Binds 1 zinc ion per monomer.</text>
</comment>
<dbReference type="InterPro" id="IPR030846">
    <property type="entry name" value="DnaG_bac"/>
</dbReference>
<reference evidence="15 19" key="3">
    <citation type="submission" date="2020-04" db="EMBL/GenBank/DDBJ databases">
        <title>Complete Genomes and Methylome analysis of CBBP consortium that reverse antibiotic-induced susceptibility to vancomycin-resistant Enterococcus faecium infection.</title>
        <authorList>
            <person name="Fomenkov A."/>
            <person name="Zhang Z."/>
            <person name="Pamer E."/>
            <person name="Roberts R.J."/>
        </authorList>
    </citation>
    <scope>NUCLEOTIDE SEQUENCE [LARGE SCALE GENOMIC DNA]</scope>
    <source>
        <strain evidence="19">CBBP</strain>
        <strain evidence="15">CBBP-1</strain>
    </source>
</reference>
<keyword evidence="6 10" id="KW-0479">Metal-binding</keyword>
<dbReference type="Proteomes" id="UP000471216">
    <property type="component" value="Unassembled WGS sequence"/>
</dbReference>
<dbReference type="GO" id="GO:1990077">
    <property type="term" value="C:primosome complex"/>
    <property type="evidence" value="ECO:0007669"/>
    <property type="project" value="UniProtKB-KW"/>
</dbReference>
<dbReference type="EMBL" id="WKMW01000024">
    <property type="protein sequence ID" value="MRY86430.1"/>
    <property type="molecule type" value="Genomic_DNA"/>
</dbReference>
<keyword evidence="7 10" id="KW-0863">Zinc-finger</keyword>
<evidence type="ECO:0000313" key="14">
    <source>
        <dbReference type="EMBL" id="MRZ08327.1"/>
    </source>
</evidence>
<dbReference type="EMBL" id="WKMX01000022">
    <property type="protein sequence ID" value="MRZ08327.1"/>
    <property type="molecule type" value="Genomic_DNA"/>
</dbReference>
<dbReference type="InterPro" id="IPR037068">
    <property type="entry name" value="DNA_primase_core_N_sf"/>
</dbReference>
<dbReference type="Pfam" id="PF08275">
    <property type="entry name" value="DNAG_N"/>
    <property type="match status" value="1"/>
</dbReference>
<keyword evidence="5 10" id="KW-0235">DNA replication</keyword>
<dbReference type="EMBL" id="CZBM01000001">
    <property type="protein sequence ID" value="CUP65903.1"/>
    <property type="molecule type" value="Genomic_DNA"/>
</dbReference>
<feature type="zinc finger region" description="CHC2-type" evidence="10">
    <location>
        <begin position="37"/>
        <end position="61"/>
    </location>
</feature>
<dbReference type="Gene3D" id="3.90.580.10">
    <property type="entry name" value="Zinc finger, CHC2-type domain"/>
    <property type="match status" value="1"/>
</dbReference>
<dbReference type="PANTHER" id="PTHR30313">
    <property type="entry name" value="DNA PRIMASE"/>
    <property type="match status" value="1"/>
</dbReference>
<proteinExistence type="inferred from homology"/>
<dbReference type="InterPro" id="IPR036977">
    <property type="entry name" value="DNA_primase_Znf_CHC2"/>
</dbReference>